<dbReference type="PROSITE" id="PS51186">
    <property type="entry name" value="GNAT"/>
    <property type="match status" value="1"/>
</dbReference>
<reference evidence="4 5" key="1">
    <citation type="submission" date="2015-09" db="EMBL/GenBank/DDBJ databases">
        <title>Complete genome sequence of a benzo[a]pyrene-degrading bacterium Altererythrobacter epoxidivorans CGMCC 1.7731T.</title>
        <authorList>
            <person name="Li Z."/>
            <person name="Cheng H."/>
            <person name="Huo Y."/>
            <person name="Xu X."/>
        </authorList>
    </citation>
    <scope>NUCLEOTIDE SEQUENCE [LARGE SCALE GENOMIC DNA]</scope>
    <source>
        <strain evidence="4 5">CGMCC 1.7731</strain>
    </source>
</reference>
<dbReference type="GO" id="GO:0016747">
    <property type="term" value="F:acyltransferase activity, transferring groups other than amino-acyl groups"/>
    <property type="evidence" value="ECO:0007669"/>
    <property type="project" value="InterPro"/>
</dbReference>
<dbReference type="RefSeq" id="WP_061921844.1">
    <property type="nucleotide sequence ID" value="NZ_CP012669.1"/>
</dbReference>
<proteinExistence type="predicted"/>
<keyword evidence="2" id="KW-0012">Acyltransferase</keyword>
<accession>A0A0M4M2I6</accession>
<dbReference type="PANTHER" id="PTHR43877:SF5">
    <property type="entry name" value="BLL8307 PROTEIN"/>
    <property type="match status" value="1"/>
</dbReference>
<evidence type="ECO:0000259" key="3">
    <source>
        <dbReference type="PROSITE" id="PS51186"/>
    </source>
</evidence>
<evidence type="ECO:0000313" key="5">
    <source>
        <dbReference type="Proteomes" id="UP000057938"/>
    </source>
</evidence>
<dbReference type="AlphaFoldDB" id="A0A0M4M2I6"/>
<protein>
    <submittedName>
        <fullName evidence="4">Histone acetyltransferase HPA2</fullName>
    </submittedName>
</protein>
<dbReference type="SUPFAM" id="SSF55729">
    <property type="entry name" value="Acyl-CoA N-acyltransferases (Nat)"/>
    <property type="match status" value="1"/>
</dbReference>
<keyword evidence="5" id="KW-1185">Reference proteome</keyword>
<evidence type="ECO:0000256" key="2">
    <source>
        <dbReference type="ARBA" id="ARBA00023315"/>
    </source>
</evidence>
<evidence type="ECO:0000256" key="1">
    <source>
        <dbReference type="ARBA" id="ARBA00022679"/>
    </source>
</evidence>
<feature type="domain" description="N-acetyltransferase" evidence="3">
    <location>
        <begin position="15"/>
        <end position="156"/>
    </location>
</feature>
<sequence length="156" mass="17443">MIGTYRIEKGDLGDAEVRALLQLHLDEMHQWSPPESVHAMPAERLAHPDVTFFVAWDGDVLAAVGAIKELDRNRGELKSMRASPAYRGKGAGKALLHHLFDVARERGYRWIGLETGTPEAFQPARQLYLSHGFAQCEPFGDYVADDFSVCMEMELA</sequence>
<dbReference type="OrthoDB" id="9803233at2"/>
<gene>
    <name evidence="4" type="ORF">AMC99_00287</name>
</gene>
<dbReference type="STRING" id="361183.AMC99_00287"/>
<dbReference type="Proteomes" id="UP000057938">
    <property type="component" value="Chromosome"/>
</dbReference>
<dbReference type="InterPro" id="IPR050832">
    <property type="entry name" value="Bact_Acetyltransf"/>
</dbReference>
<organism evidence="4 5">
    <name type="scientific">Altererythrobacter epoxidivorans</name>
    <dbReference type="NCBI Taxonomy" id="361183"/>
    <lineage>
        <taxon>Bacteria</taxon>
        <taxon>Pseudomonadati</taxon>
        <taxon>Pseudomonadota</taxon>
        <taxon>Alphaproteobacteria</taxon>
        <taxon>Sphingomonadales</taxon>
        <taxon>Erythrobacteraceae</taxon>
        <taxon>Altererythrobacter</taxon>
    </lineage>
</organism>
<dbReference type="PANTHER" id="PTHR43877">
    <property type="entry name" value="AMINOALKYLPHOSPHONATE N-ACETYLTRANSFERASE-RELATED-RELATED"/>
    <property type="match status" value="1"/>
</dbReference>
<keyword evidence="1 4" id="KW-0808">Transferase</keyword>
<dbReference type="InterPro" id="IPR000182">
    <property type="entry name" value="GNAT_dom"/>
</dbReference>
<dbReference type="Gene3D" id="3.40.630.30">
    <property type="match status" value="1"/>
</dbReference>
<dbReference type="CDD" id="cd04301">
    <property type="entry name" value="NAT_SF"/>
    <property type="match status" value="1"/>
</dbReference>
<evidence type="ECO:0000313" key="4">
    <source>
        <dbReference type="EMBL" id="ALE15603.1"/>
    </source>
</evidence>
<dbReference type="Pfam" id="PF00583">
    <property type="entry name" value="Acetyltransf_1"/>
    <property type="match status" value="1"/>
</dbReference>
<name>A0A0M4M2I6_9SPHN</name>
<dbReference type="InterPro" id="IPR016181">
    <property type="entry name" value="Acyl_CoA_acyltransferase"/>
</dbReference>
<dbReference type="KEGG" id="aep:AMC99_00287"/>
<dbReference type="PATRIC" id="fig|361183.4.peg.290"/>
<dbReference type="EMBL" id="CP012669">
    <property type="protein sequence ID" value="ALE15603.1"/>
    <property type="molecule type" value="Genomic_DNA"/>
</dbReference>